<dbReference type="AlphaFoldDB" id="A0A9X3IXD5"/>
<sequence>MEREFELVRGEASEAAWDELTAALEARRAAGEDLAAWAEALAPALARWPDSVPRLLPLQWTYRLAARGSLPEAALVNALLLSDRWAMTHFEEFRPLTQRKDDAHDILGDEYDDVVPDARTEQERVFQARELGALRSLDVAFFSDDNPYSPGPMVWLESPALLLAAPFLAGLHALNLSHALASWDDPAAALIELLRRAPALRRIDLSHNELGEAVLIKLAGCPEARQLRRIVLTGNGSGEASRQAFAAAGLRGAVEDLDDDDCDVSEDGMG</sequence>
<reference evidence="2" key="1">
    <citation type="submission" date="2022-11" db="EMBL/GenBank/DDBJ databases">
        <title>Minimal conservation of predation-associated metabolite biosynthetic gene clusters underscores biosynthetic potential of Myxococcota including descriptions for ten novel species: Archangium lansinium sp. nov., Myxococcus landrumus sp. nov., Nannocystis bai.</title>
        <authorList>
            <person name="Ahearne A."/>
            <person name="Stevens C."/>
            <person name="Phillips K."/>
        </authorList>
    </citation>
    <scope>NUCLEOTIDE SEQUENCE</scope>
    <source>
        <strain evidence="2">Na p29</strain>
    </source>
</reference>
<dbReference type="PROSITE" id="PS50003">
    <property type="entry name" value="PH_DOMAIN"/>
    <property type="match status" value="1"/>
</dbReference>
<evidence type="ECO:0000313" key="2">
    <source>
        <dbReference type="EMBL" id="MCY1008337.1"/>
    </source>
</evidence>
<accession>A0A9X3IXD5</accession>
<keyword evidence="3" id="KW-1185">Reference proteome</keyword>
<name>A0A9X3IXD5_9BACT</name>
<comment type="caution">
    <text evidence="2">The sequence shown here is derived from an EMBL/GenBank/DDBJ whole genome shotgun (WGS) entry which is preliminary data.</text>
</comment>
<dbReference type="InterPro" id="IPR001849">
    <property type="entry name" value="PH_domain"/>
</dbReference>
<dbReference type="SUPFAM" id="SSF52047">
    <property type="entry name" value="RNI-like"/>
    <property type="match status" value="1"/>
</dbReference>
<feature type="domain" description="PH" evidence="1">
    <location>
        <begin position="1"/>
        <end position="46"/>
    </location>
</feature>
<organism evidence="2 3">
    <name type="scientific">Nannocystis pusilla</name>
    <dbReference type="NCBI Taxonomy" id="889268"/>
    <lineage>
        <taxon>Bacteria</taxon>
        <taxon>Pseudomonadati</taxon>
        <taxon>Myxococcota</taxon>
        <taxon>Polyangia</taxon>
        <taxon>Nannocystales</taxon>
        <taxon>Nannocystaceae</taxon>
        <taxon>Nannocystis</taxon>
    </lineage>
</organism>
<protein>
    <recommendedName>
        <fullName evidence="1">PH domain-containing protein</fullName>
    </recommendedName>
</protein>
<dbReference type="EMBL" id="JAPNKE010000002">
    <property type="protein sequence ID" value="MCY1008337.1"/>
    <property type="molecule type" value="Genomic_DNA"/>
</dbReference>
<dbReference type="Gene3D" id="3.80.10.10">
    <property type="entry name" value="Ribonuclease Inhibitor"/>
    <property type="match status" value="1"/>
</dbReference>
<evidence type="ECO:0000313" key="3">
    <source>
        <dbReference type="Proteomes" id="UP001150924"/>
    </source>
</evidence>
<evidence type="ECO:0000259" key="1">
    <source>
        <dbReference type="PROSITE" id="PS50003"/>
    </source>
</evidence>
<proteinExistence type="predicted"/>
<dbReference type="Proteomes" id="UP001150924">
    <property type="component" value="Unassembled WGS sequence"/>
</dbReference>
<gene>
    <name evidence="2" type="ORF">OV079_22815</name>
</gene>
<dbReference type="InterPro" id="IPR032675">
    <property type="entry name" value="LRR_dom_sf"/>
</dbReference>
<dbReference type="RefSeq" id="WP_267770970.1">
    <property type="nucleotide sequence ID" value="NZ_JAPNKE010000002.1"/>
</dbReference>